<protein>
    <recommendedName>
        <fullName evidence="3">HK97 gp10 family phage protein</fullName>
    </recommendedName>
</protein>
<keyword evidence="2" id="KW-1185">Reference proteome</keyword>
<evidence type="ECO:0000313" key="1">
    <source>
        <dbReference type="EMBL" id="EOT42747.1"/>
    </source>
</evidence>
<dbReference type="STRING" id="44009.RV01_GL002508"/>
<dbReference type="InterPro" id="IPR010064">
    <property type="entry name" value="HK97-gp10_tail"/>
</dbReference>
<dbReference type="PATRIC" id="fig|1139219.3.peg.1074"/>
<dbReference type="AlphaFoldDB" id="S1N702"/>
<evidence type="ECO:0000313" key="2">
    <source>
        <dbReference type="Proteomes" id="UP000014127"/>
    </source>
</evidence>
<dbReference type="Pfam" id="PF04883">
    <property type="entry name" value="HK97-gp10_like"/>
    <property type="match status" value="1"/>
</dbReference>
<evidence type="ECO:0008006" key="3">
    <source>
        <dbReference type="Google" id="ProtNLM"/>
    </source>
</evidence>
<reference evidence="1 2" key="1">
    <citation type="submission" date="2013-03" db="EMBL/GenBank/DDBJ databases">
        <title>The Genome Sequence of Enterococcus dispar ATCC_51266 (Illumina only assembly).</title>
        <authorList>
            <consortium name="The Broad Institute Genomics Platform"/>
            <consortium name="The Broad Institute Genome Sequencing Center for Infectious Disease"/>
            <person name="Earl A."/>
            <person name="Russ C."/>
            <person name="Gilmore M."/>
            <person name="Surin D."/>
            <person name="Walker B."/>
            <person name="Young S."/>
            <person name="Zeng Q."/>
            <person name="Gargeya S."/>
            <person name="Fitzgerald M."/>
            <person name="Haas B."/>
            <person name="Abouelleil A."/>
            <person name="Allen A.W."/>
            <person name="Alvarado L."/>
            <person name="Arachchi H.M."/>
            <person name="Berlin A.M."/>
            <person name="Chapman S.B."/>
            <person name="Gainer-Dewar J."/>
            <person name="Goldberg J."/>
            <person name="Griggs A."/>
            <person name="Gujja S."/>
            <person name="Hansen M."/>
            <person name="Howarth C."/>
            <person name="Imamovic A."/>
            <person name="Ireland A."/>
            <person name="Larimer J."/>
            <person name="McCowan C."/>
            <person name="Murphy C."/>
            <person name="Pearson M."/>
            <person name="Poon T.W."/>
            <person name="Priest M."/>
            <person name="Roberts A."/>
            <person name="Saif S."/>
            <person name="Shea T."/>
            <person name="Sisk P."/>
            <person name="Sykes S."/>
            <person name="Wortman J."/>
            <person name="Nusbaum C."/>
            <person name="Birren B."/>
        </authorList>
    </citation>
    <scope>NUCLEOTIDE SEQUENCE [LARGE SCALE GENOMIC DNA]</scope>
    <source>
        <strain evidence="1 2">ATCC 51266</strain>
    </source>
</reference>
<dbReference type="EMBL" id="AHYR01000004">
    <property type="protein sequence ID" value="EOT42747.1"/>
    <property type="molecule type" value="Genomic_DNA"/>
</dbReference>
<accession>S1N702</accession>
<dbReference type="OrthoDB" id="1696709at2"/>
<organism evidence="1 2">
    <name type="scientific">Enterococcus dispar ATCC 51266</name>
    <dbReference type="NCBI Taxonomy" id="1139219"/>
    <lineage>
        <taxon>Bacteria</taxon>
        <taxon>Bacillati</taxon>
        <taxon>Bacillota</taxon>
        <taxon>Bacilli</taxon>
        <taxon>Lactobacillales</taxon>
        <taxon>Enterococcaceae</taxon>
        <taxon>Enterococcus</taxon>
    </lineage>
</organism>
<name>S1N702_9ENTE</name>
<dbReference type="HOGENOM" id="CLU_159915_0_0_9"/>
<comment type="caution">
    <text evidence="1">The sequence shown here is derived from an EMBL/GenBank/DDBJ whole genome shotgun (WGS) entry which is preliminary data.</text>
</comment>
<dbReference type="Proteomes" id="UP000014127">
    <property type="component" value="Unassembled WGS sequence"/>
</dbReference>
<gene>
    <name evidence="1" type="ORF">OMK_01108</name>
</gene>
<proteinExistence type="predicted"/>
<sequence>MGKVDVEIFKLEVDLQAEVRKVLPQIGEFTAKEISWNAPVGYTEQYADGWTETLTDGGKSVTVYNSGRHKSLTHLLEKGHLDKSGKWVPAQPHIRPAYNVAKKRYLEMLKEIKLTPK</sequence>
<dbReference type="RefSeq" id="WP_016172286.1">
    <property type="nucleotide sequence ID" value="NZ_ASWK01000001.1"/>
</dbReference>